<dbReference type="Pfam" id="PF02397">
    <property type="entry name" value="Bac_transf"/>
    <property type="match status" value="1"/>
</dbReference>
<evidence type="ECO:0000313" key="4">
    <source>
        <dbReference type="EMBL" id="MFC4070273.1"/>
    </source>
</evidence>
<dbReference type="PANTHER" id="PTHR30576:SF8">
    <property type="entry name" value="UNDECAPRENYL-PHOSPHATE GALACTOSE PHOSPHOTRANSFERASE"/>
    <property type="match status" value="1"/>
</dbReference>
<feature type="transmembrane region" description="Helical" evidence="2">
    <location>
        <begin position="12"/>
        <end position="38"/>
    </location>
</feature>
<evidence type="ECO:0000259" key="3">
    <source>
        <dbReference type="Pfam" id="PF02397"/>
    </source>
</evidence>
<dbReference type="EMBL" id="JBHSBL010000024">
    <property type="protein sequence ID" value="MFC4070273.1"/>
    <property type="molecule type" value="Genomic_DNA"/>
</dbReference>
<keyword evidence="2" id="KW-1133">Transmembrane helix</keyword>
<gene>
    <name evidence="4" type="ORF">ACFO0C_35535</name>
</gene>
<comment type="caution">
    <text evidence="4">The sequence shown here is derived from an EMBL/GenBank/DDBJ whole genome shotgun (WGS) entry which is preliminary data.</text>
</comment>
<accession>A0ABV8J6W2</accession>
<keyword evidence="2" id="KW-0812">Transmembrane</keyword>
<organism evidence="4 5">
    <name type="scientific">Actinoplanes subglobosus</name>
    <dbReference type="NCBI Taxonomy" id="1547892"/>
    <lineage>
        <taxon>Bacteria</taxon>
        <taxon>Bacillati</taxon>
        <taxon>Actinomycetota</taxon>
        <taxon>Actinomycetes</taxon>
        <taxon>Micromonosporales</taxon>
        <taxon>Micromonosporaceae</taxon>
        <taxon>Actinoplanes</taxon>
    </lineage>
</organism>
<feature type="domain" description="Bacterial sugar transferase" evidence="3">
    <location>
        <begin position="11"/>
        <end position="183"/>
    </location>
</feature>
<comment type="similarity">
    <text evidence="1">Belongs to the bacterial sugar transferase family.</text>
</comment>
<evidence type="ECO:0000256" key="1">
    <source>
        <dbReference type="ARBA" id="ARBA00006464"/>
    </source>
</evidence>
<proteinExistence type="inferred from homology"/>
<dbReference type="GO" id="GO:0016740">
    <property type="term" value="F:transferase activity"/>
    <property type="evidence" value="ECO:0007669"/>
    <property type="project" value="UniProtKB-KW"/>
</dbReference>
<protein>
    <submittedName>
        <fullName evidence="4">Sugar transferase</fullName>
        <ecNumber evidence="4">2.7.8.-</ecNumber>
    </submittedName>
</protein>
<dbReference type="InterPro" id="IPR003362">
    <property type="entry name" value="Bact_transf"/>
</dbReference>
<keyword evidence="5" id="KW-1185">Reference proteome</keyword>
<keyword evidence="2" id="KW-0472">Membrane</keyword>
<dbReference type="EC" id="2.7.8.-" evidence="4"/>
<dbReference type="RefSeq" id="WP_378071158.1">
    <property type="nucleotide sequence ID" value="NZ_JBHSBL010000024.1"/>
</dbReference>
<evidence type="ECO:0000256" key="2">
    <source>
        <dbReference type="SAM" id="Phobius"/>
    </source>
</evidence>
<dbReference type="Proteomes" id="UP001595867">
    <property type="component" value="Unassembled WGS sequence"/>
</dbReference>
<dbReference type="PANTHER" id="PTHR30576">
    <property type="entry name" value="COLANIC BIOSYNTHESIS UDP-GLUCOSE LIPID CARRIER TRANSFERASE"/>
    <property type="match status" value="1"/>
</dbReference>
<keyword evidence="4" id="KW-0808">Transferase</keyword>
<name>A0ABV8J6W2_9ACTN</name>
<reference evidence="5" key="1">
    <citation type="journal article" date="2019" name="Int. J. Syst. Evol. Microbiol.">
        <title>The Global Catalogue of Microorganisms (GCM) 10K type strain sequencing project: providing services to taxonomists for standard genome sequencing and annotation.</title>
        <authorList>
            <consortium name="The Broad Institute Genomics Platform"/>
            <consortium name="The Broad Institute Genome Sequencing Center for Infectious Disease"/>
            <person name="Wu L."/>
            <person name="Ma J."/>
        </authorList>
    </citation>
    <scope>NUCLEOTIDE SEQUENCE [LARGE SCALE GENOMIC DNA]</scope>
    <source>
        <strain evidence="5">TBRC 5832</strain>
    </source>
</reference>
<evidence type="ECO:0000313" key="5">
    <source>
        <dbReference type="Proteomes" id="UP001595867"/>
    </source>
</evidence>
<sequence length="213" mass="22999">MRRNATDVVQRAIDVVVAGGVLVATAPVMAGVAAVVAARLGRPVLFRQARPGLHGRPFTLVKFRTMRDVDESRGLVTDADRLTGLGRALRASSLDELPTLWNVLRGDMSLVGPRPLLMHYLDLYTPEQARRHLVRPGVTGLAQVSGRNLVGWEDRLALDVWYVDHRSLALNLRICARTVLVLLRRAGIAAPGSATMPLFTGSARLDGVEAGGA</sequence>